<organism evidence="3 4">
    <name type="scientific">Sporofaciens musculi</name>
    <dbReference type="NCBI Taxonomy" id="2681861"/>
    <lineage>
        <taxon>Bacteria</taxon>
        <taxon>Bacillati</taxon>
        <taxon>Bacillota</taxon>
        <taxon>Clostridia</taxon>
        <taxon>Lachnospirales</taxon>
        <taxon>Lachnospiraceae</taxon>
        <taxon>Sporofaciens</taxon>
    </lineage>
</organism>
<dbReference type="InterPro" id="IPR051019">
    <property type="entry name" value="VLCFA-Steroid_DH"/>
</dbReference>
<dbReference type="PRINTS" id="PR00081">
    <property type="entry name" value="GDHRDH"/>
</dbReference>
<dbReference type="PANTHER" id="PTHR43899">
    <property type="entry name" value="RH59310P"/>
    <property type="match status" value="1"/>
</dbReference>
<comment type="caution">
    <text evidence="3">The sequence shown here is derived from an EMBL/GenBank/DDBJ whole genome shotgun (WGS) entry which is preliminary data.</text>
</comment>
<accession>A0A7X3SL52</accession>
<dbReference type="GO" id="GO:0016491">
    <property type="term" value="F:oxidoreductase activity"/>
    <property type="evidence" value="ECO:0007669"/>
    <property type="project" value="UniProtKB-KW"/>
</dbReference>
<dbReference type="Pfam" id="PF00106">
    <property type="entry name" value="adh_short"/>
    <property type="match status" value="1"/>
</dbReference>
<dbReference type="AlphaFoldDB" id="A0A7X3SL52"/>
<keyword evidence="4" id="KW-1185">Reference proteome</keyword>
<gene>
    <name evidence="3" type="ORF">GN277_23455</name>
</gene>
<evidence type="ECO:0000256" key="2">
    <source>
        <dbReference type="ARBA" id="ARBA00023002"/>
    </source>
</evidence>
<dbReference type="EMBL" id="WUQX01000001">
    <property type="protein sequence ID" value="MXP78204.1"/>
    <property type="molecule type" value="Genomic_DNA"/>
</dbReference>
<dbReference type="SUPFAM" id="SSF51735">
    <property type="entry name" value="NAD(P)-binding Rossmann-fold domains"/>
    <property type="match status" value="1"/>
</dbReference>
<name>A0A7X3SL52_9FIRM</name>
<dbReference type="InterPro" id="IPR036291">
    <property type="entry name" value="NAD(P)-bd_dom_sf"/>
</dbReference>
<sequence length="150" mass="16938">MKTALITGTTRGIGKVFAEKFAGMGNNLLLVSRNEEKLKRQQYDLQSRYHVAVKYIACELTQLNAVDLIFERLSNWQVSVDFLVNNAGFNECGLFTNTDMEQEIKMIDLHIRFVTQLTKRILPMMKKNNYGRIVNVGSTGSFIPSPSDAG</sequence>
<dbReference type="PANTHER" id="PTHR43899:SF13">
    <property type="entry name" value="RH59310P"/>
    <property type="match status" value="1"/>
</dbReference>
<dbReference type="RefSeq" id="WP_159754506.1">
    <property type="nucleotide sequence ID" value="NZ_WUQX01000001.1"/>
</dbReference>
<evidence type="ECO:0000313" key="3">
    <source>
        <dbReference type="EMBL" id="MXP78204.1"/>
    </source>
</evidence>
<proteinExistence type="inferred from homology"/>
<dbReference type="Proteomes" id="UP000460412">
    <property type="component" value="Unassembled WGS sequence"/>
</dbReference>
<keyword evidence="2" id="KW-0560">Oxidoreductase</keyword>
<dbReference type="InterPro" id="IPR002347">
    <property type="entry name" value="SDR_fam"/>
</dbReference>
<evidence type="ECO:0000313" key="4">
    <source>
        <dbReference type="Proteomes" id="UP000460412"/>
    </source>
</evidence>
<evidence type="ECO:0000256" key="1">
    <source>
        <dbReference type="ARBA" id="ARBA00006484"/>
    </source>
</evidence>
<comment type="similarity">
    <text evidence="1">Belongs to the short-chain dehydrogenases/reductases (SDR) family.</text>
</comment>
<reference evidence="3 4" key="1">
    <citation type="submission" date="2019-12" db="EMBL/GenBank/DDBJ databases">
        <title>Sporaefaciens musculi gen. nov., sp. nov., a novel bacterium isolated from the caecum of an obese mouse.</title>
        <authorList>
            <person name="Rasmussen T.S."/>
            <person name="Streidl T."/>
            <person name="Hitch T.C.A."/>
            <person name="Wortmann E."/>
            <person name="Deptula P."/>
            <person name="Hansen M."/>
            <person name="Nielsen D.S."/>
            <person name="Clavel T."/>
            <person name="Vogensen F.K."/>
        </authorList>
    </citation>
    <scope>NUCLEOTIDE SEQUENCE [LARGE SCALE GENOMIC DNA]</scope>
    <source>
        <strain evidence="3 4">WCA-9-b2</strain>
    </source>
</reference>
<dbReference type="Gene3D" id="3.40.50.720">
    <property type="entry name" value="NAD(P)-binding Rossmann-like Domain"/>
    <property type="match status" value="1"/>
</dbReference>
<protein>
    <submittedName>
        <fullName evidence="3">SDR family NAD(P)-dependent oxidoreductase</fullName>
    </submittedName>
</protein>